<dbReference type="InterPro" id="IPR051446">
    <property type="entry name" value="HTH_trans_reg/aminotransferase"/>
</dbReference>
<name>A0A917N3A4_9SPHI</name>
<dbReference type="EMBL" id="BMDO01000016">
    <property type="protein sequence ID" value="GGI52701.1"/>
    <property type="molecule type" value="Genomic_DNA"/>
</dbReference>
<dbReference type="RefSeq" id="WP_377170045.1">
    <property type="nucleotide sequence ID" value="NZ_CBCSDW010000022.1"/>
</dbReference>
<dbReference type="PANTHER" id="PTHR46577:SF1">
    <property type="entry name" value="HTH-TYPE TRANSCRIPTIONAL REGULATORY PROTEIN GABR"/>
    <property type="match status" value="1"/>
</dbReference>
<accession>A0A917N3A4</accession>
<dbReference type="PANTHER" id="PTHR46577">
    <property type="entry name" value="HTH-TYPE TRANSCRIPTIONAL REGULATORY PROTEIN GABR"/>
    <property type="match status" value="1"/>
</dbReference>
<dbReference type="InterPro" id="IPR015421">
    <property type="entry name" value="PyrdxlP-dep_Trfase_major"/>
</dbReference>
<dbReference type="Gene3D" id="3.40.640.10">
    <property type="entry name" value="Type I PLP-dependent aspartate aminotransferase-like (Major domain)"/>
    <property type="match status" value="1"/>
</dbReference>
<sequence>MGKTVPLTQRIKLLKLAARQNMWIIEEDYESEFRYKHRPIPALKGLDTFGKVIHIGYFNRTIFSVLRIGYMVLPTVEMAQHITMIKAMTDRQDGIIDHAILTKFIVEGHFLRHLRRMRLIYKKLQTKLISLLKKHFGNEIRITSTDAGMHIIVWFLNAKHPENIPQLAKEIGMVIYAVD</sequence>
<dbReference type="Proteomes" id="UP000662074">
    <property type="component" value="Unassembled WGS sequence"/>
</dbReference>
<comment type="caution">
    <text evidence="1">The sequence shown here is derived from an EMBL/GenBank/DDBJ whole genome shotgun (WGS) entry which is preliminary data.</text>
</comment>
<protein>
    <recommendedName>
        <fullName evidence="3">Aminotransferase class I/classII domain-containing protein</fullName>
    </recommendedName>
</protein>
<keyword evidence="2" id="KW-1185">Reference proteome</keyword>
<organism evidence="1 2">
    <name type="scientific">Mucilaginibacter galii</name>
    <dbReference type="NCBI Taxonomy" id="2005073"/>
    <lineage>
        <taxon>Bacteria</taxon>
        <taxon>Pseudomonadati</taxon>
        <taxon>Bacteroidota</taxon>
        <taxon>Sphingobacteriia</taxon>
        <taxon>Sphingobacteriales</taxon>
        <taxon>Sphingobacteriaceae</taxon>
        <taxon>Mucilaginibacter</taxon>
    </lineage>
</organism>
<dbReference type="SUPFAM" id="SSF53383">
    <property type="entry name" value="PLP-dependent transferases"/>
    <property type="match status" value="1"/>
</dbReference>
<evidence type="ECO:0000313" key="1">
    <source>
        <dbReference type="EMBL" id="GGI52701.1"/>
    </source>
</evidence>
<evidence type="ECO:0008006" key="3">
    <source>
        <dbReference type="Google" id="ProtNLM"/>
    </source>
</evidence>
<dbReference type="AlphaFoldDB" id="A0A917N3A4"/>
<reference evidence="1" key="2">
    <citation type="submission" date="2020-09" db="EMBL/GenBank/DDBJ databases">
        <authorList>
            <person name="Sun Q."/>
            <person name="Sedlacek I."/>
        </authorList>
    </citation>
    <scope>NUCLEOTIDE SEQUENCE</scope>
    <source>
        <strain evidence="1">CCM 8711</strain>
    </source>
</reference>
<evidence type="ECO:0000313" key="2">
    <source>
        <dbReference type="Proteomes" id="UP000662074"/>
    </source>
</evidence>
<gene>
    <name evidence="1" type="ORF">GCM10011425_39130</name>
</gene>
<dbReference type="InterPro" id="IPR015424">
    <property type="entry name" value="PyrdxlP-dep_Trfase"/>
</dbReference>
<reference evidence="1" key="1">
    <citation type="journal article" date="2014" name="Int. J. Syst. Evol. Microbiol.">
        <title>Complete genome sequence of Corynebacterium casei LMG S-19264T (=DSM 44701T), isolated from a smear-ripened cheese.</title>
        <authorList>
            <consortium name="US DOE Joint Genome Institute (JGI-PGF)"/>
            <person name="Walter F."/>
            <person name="Albersmeier A."/>
            <person name="Kalinowski J."/>
            <person name="Ruckert C."/>
        </authorList>
    </citation>
    <scope>NUCLEOTIDE SEQUENCE</scope>
    <source>
        <strain evidence="1">CCM 8711</strain>
    </source>
</reference>
<proteinExistence type="predicted"/>